<keyword evidence="1" id="KW-0472">Membrane</keyword>
<dbReference type="InterPro" id="IPR026046">
    <property type="entry name" value="UBIAD1"/>
</dbReference>
<keyword evidence="1" id="KW-1133">Transmembrane helix</keyword>
<name>X1LMB7_9ZZZZ</name>
<reference evidence="2" key="1">
    <citation type="journal article" date="2014" name="Front. Microbiol.">
        <title>High frequency of phylogenetically diverse reductive dehalogenase-homologous genes in deep subseafloor sedimentary metagenomes.</title>
        <authorList>
            <person name="Kawai M."/>
            <person name="Futagami T."/>
            <person name="Toyoda A."/>
            <person name="Takaki Y."/>
            <person name="Nishi S."/>
            <person name="Hori S."/>
            <person name="Arai W."/>
            <person name="Tsubouchi T."/>
            <person name="Morono Y."/>
            <person name="Uchiyama I."/>
            <person name="Ito T."/>
            <person name="Fujiyama A."/>
            <person name="Inagaki F."/>
            <person name="Takami H."/>
        </authorList>
    </citation>
    <scope>NUCLEOTIDE SEQUENCE</scope>
    <source>
        <strain evidence="2">Expedition CK06-06</strain>
    </source>
</reference>
<feature type="transmembrane region" description="Helical" evidence="1">
    <location>
        <begin position="37"/>
        <end position="57"/>
    </location>
</feature>
<feature type="non-terminal residue" evidence="2">
    <location>
        <position position="95"/>
    </location>
</feature>
<dbReference type="EMBL" id="BARV01022446">
    <property type="protein sequence ID" value="GAI20248.1"/>
    <property type="molecule type" value="Genomic_DNA"/>
</dbReference>
<gene>
    <name evidence="2" type="ORF">S06H3_37005</name>
</gene>
<feature type="transmembrane region" description="Helical" evidence="1">
    <location>
        <begin position="12"/>
        <end position="31"/>
    </location>
</feature>
<evidence type="ECO:0008006" key="3">
    <source>
        <dbReference type="Google" id="ProtNLM"/>
    </source>
</evidence>
<keyword evidence="1" id="KW-0812">Transmembrane</keyword>
<organism evidence="2">
    <name type="scientific">marine sediment metagenome</name>
    <dbReference type="NCBI Taxonomy" id="412755"/>
    <lineage>
        <taxon>unclassified sequences</taxon>
        <taxon>metagenomes</taxon>
        <taxon>ecological metagenomes</taxon>
    </lineage>
</organism>
<proteinExistence type="predicted"/>
<evidence type="ECO:0000313" key="2">
    <source>
        <dbReference type="EMBL" id="GAI20248.1"/>
    </source>
</evidence>
<accession>X1LMB7</accession>
<dbReference type="InterPro" id="IPR044878">
    <property type="entry name" value="UbiA_sf"/>
</dbReference>
<comment type="caution">
    <text evidence="2">The sequence shown here is derived from an EMBL/GenBank/DDBJ whole genome shotgun (WGS) entry which is preliminary data.</text>
</comment>
<protein>
    <recommendedName>
        <fullName evidence="3">1,4-dihydroxy-2-naphthoate octaprenyltransferase</fullName>
    </recommendedName>
</protein>
<sequence length="95" mass="10778">MRLKIWFLETRPSFLLLPVVVAFLGTCIAWYDGFVNIAYAFLAFMGLLFCHISVNVLNEYFDYKSGIDFETVKTPFSGGSGILPSALLNPKQVFW</sequence>
<evidence type="ECO:0000256" key="1">
    <source>
        <dbReference type="SAM" id="Phobius"/>
    </source>
</evidence>
<dbReference type="CDD" id="cd13962">
    <property type="entry name" value="PT_UbiA_UBIAD1"/>
    <property type="match status" value="1"/>
</dbReference>
<dbReference type="Gene3D" id="1.10.357.140">
    <property type="entry name" value="UbiA prenyltransferase"/>
    <property type="match status" value="1"/>
</dbReference>
<dbReference type="AlphaFoldDB" id="X1LMB7"/>
<dbReference type="GO" id="GO:0004659">
    <property type="term" value="F:prenyltransferase activity"/>
    <property type="evidence" value="ECO:0007669"/>
    <property type="project" value="InterPro"/>
</dbReference>